<evidence type="ECO:0000313" key="3">
    <source>
        <dbReference type="EnsemblMetazoa" id="CPIJ013513-PA"/>
    </source>
</evidence>
<dbReference type="PANTHER" id="PTHR22437:SF0">
    <property type="entry name" value="FI21431P1"/>
    <property type="match status" value="1"/>
</dbReference>
<dbReference type="eggNOG" id="KOG3897">
    <property type="taxonomic scope" value="Eukaryota"/>
</dbReference>
<dbReference type="OrthoDB" id="10020110at2759"/>
<feature type="region of interest" description="Disordered" evidence="1">
    <location>
        <begin position="1"/>
        <end position="77"/>
    </location>
</feature>
<dbReference type="InParanoid" id="B0X276"/>
<feature type="compositionally biased region" description="Low complexity" evidence="1">
    <location>
        <begin position="27"/>
        <end position="39"/>
    </location>
</feature>
<dbReference type="GO" id="GO:0005737">
    <property type="term" value="C:cytoplasm"/>
    <property type="evidence" value="ECO:0007669"/>
    <property type="project" value="TreeGrafter"/>
</dbReference>
<dbReference type="Proteomes" id="UP000002320">
    <property type="component" value="Unassembled WGS sequence"/>
</dbReference>
<sequence length="263" mass="29055">MPPGHHLAMTDTQRARLPGRGSAASFRTTTPTTDPTTRPQLERYEEPRPQEGGGGGTLRRRGSGCGTKMSTNSPGTPKKCRLILQQCLAIQLTKPGHPPEDFWMYDSGYTIFQVAVIDQPACVLLADAANEANERPWLNGYGVRFVSEWFWVRFPSAPIEKVKDIEMLEMLNMNEKSKSLEAGFEPPSFGMNFLSANLQCWWNAPLAAATKVLRYLGHISPGMLLITAEPCALEIIRSAYARSVLKPPATYLICSVGKSRSPE</sequence>
<accession>B0X276</accession>
<gene>
    <name evidence="3" type="primary">6046571</name>
    <name evidence="2" type="ORF">CpipJ_CPIJ013513</name>
</gene>
<dbReference type="STRING" id="7176.B0X276"/>
<proteinExistence type="predicted"/>
<dbReference type="EnsemblMetazoa" id="CPIJ013513-RA">
    <property type="protein sequence ID" value="CPIJ013513-PA"/>
    <property type="gene ID" value="CPIJ013513"/>
</dbReference>
<feature type="compositionally biased region" description="Basic and acidic residues" evidence="1">
    <location>
        <begin position="40"/>
        <end position="49"/>
    </location>
</feature>
<evidence type="ECO:0000313" key="2">
    <source>
        <dbReference type="EMBL" id="EDS39006.1"/>
    </source>
</evidence>
<evidence type="ECO:0000313" key="4">
    <source>
        <dbReference type="Proteomes" id="UP000002320"/>
    </source>
</evidence>
<dbReference type="KEGG" id="cqu:CpipJ_CPIJ013513"/>
<dbReference type="GO" id="GO:0005634">
    <property type="term" value="C:nucleus"/>
    <property type="evidence" value="ECO:0007669"/>
    <property type="project" value="TreeGrafter"/>
</dbReference>
<dbReference type="PANTHER" id="PTHR22437">
    <property type="entry name" value="WINGED HELIX DOMAIN-CONTAINING PROTEIN"/>
    <property type="match status" value="1"/>
</dbReference>
<evidence type="ECO:0000256" key="1">
    <source>
        <dbReference type="SAM" id="MobiDB-lite"/>
    </source>
</evidence>
<reference evidence="2" key="1">
    <citation type="submission" date="2007-03" db="EMBL/GenBank/DDBJ databases">
        <title>Annotation of Culex pipiens quinquefasciatus.</title>
        <authorList>
            <consortium name="The Broad Institute Genome Sequencing Platform"/>
            <person name="Atkinson P.W."/>
            <person name="Hemingway J."/>
            <person name="Christensen B.M."/>
            <person name="Higgs S."/>
            <person name="Kodira C."/>
            <person name="Hannick L."/>
            <person name="Megy K."/>
            <person name="O'Leary S."/>
            <person name="Pearson M."/>
            <person name="Haas B.J."/>
            <person name="Mauceli E."/>
            <person name="Wortman J.R."/>
            <person name="Lee N.H."/>
            <person name="Guigo R."/>
            <person name="Stanke M."/>
            <person name="Alvarado L."/>
            <person name="Amedeo P."/>
            <person name="Antoine C.H."/>
            <person name="Arensburger P."/>
            <person name="Bidwell S.L."/>
            <person name="Crawford M."/>
            <person name="Camaro F."/>
            <person name="Devon K."/>
            <person name="Engels R."/>
            <person name="Hammond M."/>
            <person name="Howarth C."/>
            <person name="Koehrsen M."/>
            <person name="Lawson D."/>
            <person name="Montgomery P."/>
            <person name="Nene V."/>
            <person name="Nusbaum C."/>
            <person name="Puiu D."/>
            <person name="Romero-Severson J."/>
            <person name="Severson D.W."/>
            <person name="Shumway M."/>
            <person name="Sisk P."/>
            <person name="Stolte C."/>
            <person name="Zeng Q."/>
            <person name="Eisenstadt E."/>
            <person name="Fraser-Liggett C."/>
            <person name="Strausberg R."/>
            <person name="Galagan J."/>
            <person name="Birren B."/>
            <person name="Collins F.H."/>
        </authorList>
    </citation>
    <scope>NUCLEOTIDE SEQUENCE [LARGE SCALE GENOMIC DNA]</scope>
    <source>
        <strain evidence="2">JHB</strain>
    </source>
</reference>
<keyword evidence="4" id="KW-1185">Reference proteome</keyword>
<dbReference type="GO" id="GO:0006357">
    <property type="term" value="P:regulation of transcription by RNA polymerase II"/>
    <property type="evidence" value="ECO:0007669"/>
    <property type="project" value="InterPro"/>
</dbReference>
<name>B0X276_CULQU</name>
<dbReference type="GO" id="GO:0000977">
    <property type="term" value="F:RNA polymerase II transcription regulatory region sequence-specific DNA binding"/>
    <property type="evidence" value="ECO:0007669"/>
    <property type="project" value="TreeGrafter"/>
</dbReference>
<dbReference type="InterPro" id="IPR040126">
    <property type="entry name" value="STOX1/2"/>
</dbReference>
<dbReference type="HOGENOM" id="CLU_1058665_0_0_1"/>
<dbReference type="VEuPathDB" id="VectorBase:CPIJ013513"/>
<reference evidence="3" key="2">
    <citation type="submission" date="2021-02" db="UniProtKB">
        <authorList>
            <consortium name="EnsemblMetazoa"/>
        </authorList>
    </citation>
    <scope>IDENTIFICATION</scope>
    <source>
        <strain evidence="3">JHB</strain>
    </source>
</reference>
<protein>
    <submittedName>
        <fullName evidence="2 3">Uncharacterized protein</fullName>
    </submittedName>
</protein>
<dbReference type="AlphaFoldDB" id="B0X276"/>
<dbReference type="EMBL" id="DS232281">
    <property type="protein sequence ID" value="EDS39006.1"/>
    <property type="molecule type" value="Genomic_DNA"/>
</dbReference>
<dbReference type="VEuPathDB" id="VectorBase:CQUJHB015397"/>
<organism>
    <name type="scientific">Culex quinquefasciatus</name>
    <name type="common">Southern house mosquito</name>
    <name type="synonym">Culex pungens</name>
    <dbReference type="NCBI Taxonomy" id="7176"/>
    <lineage>
        <taxon>Eukaryota</taxon>
        <taxon>Metazoa</taxon>
        <taxon>Ecdysozoa</taxon>
        <taxon>Arthropoda</taxon>
        <taxon>Hexapoda</taxon>
        <taxon>Insecta</taxon>
        <taxon>Pterygota</taxon>
        <taxon>Neoptera</taxon>
        <taxon>Endopterygota</taxon>
        <taxon>Diptera</taxon>
        <taxon>Nematocera</taxon>
        <taxon>Culicoidea</taxon>
        <taxon>Culicidae</taxon>
        <taxon>Culicinae</taxon>
        <taxon>Culicini</taxon>
        <taxon>Culex</taxon>
        <taxon>Culex</taxon>
    </lineage>
</organism>